<dbReference type="RefSeq" id="WP_073311481.1">
    <property type="nucleotide sequence ID" value="NZ_FQZI01000004.1"/>
</dbReference>
<dbReference type="EMBL" id="FQZI01000004">
    <property type="protein sequence ID" value="SHI99293.1"/>
    <property type="molecule type" value="Genomic_DNA"/>
</dbReference>
<evidence type="ECO:0000313" key="1">
    <source>
        <dbReference type="EMBL" id="SHI99293.1"/>
    </source>
</evidence>
<proteinExistence type="predicted"/>
<reference evidence="2" key="1">
    <citation type="submission" date="2016-11" db="EMBL/GenBank/DDBJ databases">
        <authorList>
            <person name="Varghese N."/>
            <person name="Submissions S."/>
        </authorList>
    </citation>
    <scope>NUCLEOTIDE SEQUENCE [LARGE SCALE GENOMIC DNA]</scope>
    <source>
        <strain evidence="2">DSM 18829</strain>
    </source>
</reference>
<keyword evidence="2" id="KW-1185">Reference proteome</keyword>
<dbReference type="AlphaFoldDB" id="A0A1M6FNR3"/>
<name>A0A1M6FNR3_9FLAO</name>
<dbReference type="OrthoDB" id="282517at2"/>
<gene>
    <name evidence="1" type="ORF">SAMN05444363_2263</name>
</gene>
<accession>A0A1M6FNR3</accession>
<protein>
    <submittedName>
        <fullName evidence="1">Uncharacterized protein</fullName>
    </submittedName>
</protein>
<dbReference type="STRING" id="415425.SAMN05444363_2263"/>
<dbReference type="Proteomes" id="UP000184488">
    <property type="component" value="Unassembled WGS sequence"/>
</dbReference>
<evidence type="ECO:0000313" key="2">
    <source>
        <dbReference type="Proteomes" id="UP000184488"/>
    </source>
</evidence>
<sequence length="137" mass="16079">MEKHFELSDTEFTLEFENCTLNPELFTHEAHLRLAWIYIQKYGIENAIEVIRKQIQEYAISLGASEKYHETITVASIKAVSFFIKKSESKTFESFINENKQLKTNFKQLLATHYTTDIFNSESAKKDFLEPELDPFE</sequence>
<organism evidence="1 2">
    <name type="scientific">Flavobacterium terrae</name>
    <dbReference type="NCBI Taxonomy" id="415425"/>
    <lineage>
        <taxon>Bacteria</taxon>
        <taxon>Pseudomonadati</taxon>
        <taxon>Bacteroidota</taxon>
        <taxon>Flavobacteriia</taxon>
        <taxon>Flavobacteriales</taxon>
        <taxon>Flavobacteriaceae</taxon>
        <taxon>Flavobacterium</taxon>
    </lineage>
</organism>